<evidence type="ECO:0000256" key="11">
    <source>
        <dbReference type="HAMAP-Rule" id="MF_00115"/>
    </source>
</evidence>
<accession>A0A3E1P4Z0</accession>
<keyword evidence="13" id="KW-1185">Reference proteome</keyword>
<dbReference type="PROSITE" id="PS01327">
    <property type="entry name" value="MSCL"/>
    <property type="match status" value="1"/>
</dbReference>
<comment type="subunit">
    <text evidence="3 11">Homopentamer.</text>
</comment>
<dbReference type="AlphaFoldDB" id="A0A3E1P4Z0"/>
<feature type="transmembrane region" description="Helical" evidence="11">
    <location>
        <begin position="16"/>
        <end position="37"/>
    </location>
</feature>
<dbReference type="Gene3D" id="1.10.1200.120">
    <property type="entry name" value="Large-conductance mechanosensitive channel, MscL, domain 1"/>
    <property type="match status" value="1"/>
</dbReference>
<evidence type="ECO:0000256" key="8">
    <source>
        <dbReference type="ARBA" id="ARBA00023065"/>
    </source>
</evidence>
<dbReference type="PANTHER" id="PTHR30266:SF2">
    <property type="entry name" value="LARGE-CONDUCTANCE MECHANOSENSITIVE CHANNEL"/>
    <property type="match status" value="1"/>
</dbReference>
<dbReference type="NCBIfam" id="NF010557">
    <property type="entry name" value="PRK13952.1"/>
    <property type="match status" value="1"/>
</dbReference>
<dbReference type="GO" id="GO:0005886">
    <property type="term" value="C:plasma membrane"/>
    <property type="evidence" value="ECO:0007669"/>
    <property type="project" value="UniProtKB-SubCell"/>
</dbReference>
<evidence type="ECO:0000256" key="2">
    <source>
        <dbReference type="ARBA" id="ARBA00007254"/>
    </source>
</evidence>
<dbReference type="RefSeq" id="WP_116852722.1">
    <property type="nucleotide sequence ID" value="NZ_QTJV01000002.1"/>
</dbReference>
<dbReference type="NCBIfam" id="NF001843">
    <property type="entry name" value="PRK00567.1-4"/>
    <property type="match status" value="1"/>
</dbReference>
<keyword evidence="6 11" id="KW-0812">Transmembrane</keyword>
<dbReference type="SUPFAM" id="SSF81330">
    <property type="entry name" value="Gated mechanosensitive channel"/>
    <property type="match status" value="1"/>
</dbReference>
<dbReference type="Pfam" id="PF01741">
    <property type="entry name" value="MscL"/>
    <property type="match status" value="1"/>
</dbReference>
<evidence type="ECO:0000256" key="4">
    <source>
        <dbReference type="ARBA" id="ARBA00022448"/>
    </source>
</evidence>
<comment type="similarity">
    <text evidence="2 11">Belongs to the MscL family.</text>
</comment>
<dbReference type="InterPro" id="IPR019823">
    <property type="entry name" value="Mechanosensitive_channel_CS"/>
</dbReference>
<evidence type="ECO:0000256" key="5">
    <source>
        <dbReference type="ARBA" id="ARBA00022475"/>
    </source>
</evidence>
<feature type="transmembrane region" description="Helical" evidence="11">
    <location>
        <begin position="82"/>
        <end position="106"/>
    </location>
</feature>
<evidence type="ECO:0000256" key="9">
    <source>
        <dbReference type="ARBA" id="ARBA00023136"/>
    </source>
</evidence>
<sequence>MGFFKEFKDFATKGNVIDLAVGVIIGAAFGKIVSALVDNIFMPILGILTGKVDFKEKYLLLNDSKGSNFESLAKAKEAGAPVLSYGLFIQSIIEFIIIAFCIFLLVKGINALTKKKEEAPAAPAAPPEPTPQEKLLMEIRDELKKR</sequence>
<evidence type="ECO:0000256" key="10">
    <source>
        <dbReference type="ARBA" id="ARBA00023303"/>
    </source>
</evidence>
<dbReference type="InterPro" id="IPR001185">
    <property type="entry name" value="MS_channel"/>
</dbReference>
<name>A0A3E1P4Z0_9BACT</name>
<dbReference type="Proteomes" id="UP000261174">
    <property type="component" value="Unassembled WGS sequence"/>
</dbReference>
<keyword evidence="7 11" id="KW-1133">Transmembrane helix</keyword>
<dbReference type="PRINTS" id="PR01264">
    <property type="entry name" value="MECHCHANNEL"/>
</dbReference>
<comment type="function">
    <text evidence="11">Channel that opens in response to stretch forces in the membrane lipid bilayer. May participate in the regulation of osmotic pressure changes within the cell.</text>
</comment>
<keyword evidence="9 11" id="KW-0472">Membrane</keyword>
<dbReference type="InterPro" id="IPR037673">
    <property type="entry name" value="MSC/AndL"/>
</dbReference>
<keyword evidence="10 11" id="KW-0407">Ion channel</keyword>
<dbReference type="InterPro" id="IPR036019">
    <property type="entry name" value="MscL_channel"/>
</dbReference>
<evidence type="ECO:0000256" key="1">
    <source>
        <dbReference type="ARBA" id="ARBA00004651"/>
    </source>
</evidence>
<evidence type="ECO:0000256" key="3">
    <source>
        <dbReference type="ARBA" id="ARBA00011255"/>
    </source>
</evidence>
<dbReference type="HAMAP" id="MF_00115">
    <property type="entry name" value="MscL"/>
    <property type="match status" value="1"/>
</dbReference>
<keyword evidence="8 11" id="KW-0406">Ion transport</keyword>
<keyword evidence="5 11" id="KW-1003">Cell membrane</keyword>
<dbReference type="OrthoDB" id="9810350at2"/>
<evidence type="ECO:0000256" key="7">
    <source>
        <dbReference type="ARBA" id="ARBA00022989"/>
    </source>
</evidence>
<dbReference type="PANTHER" id="PTHR30266">
    <property type="entry name" value="MECHANOSENSITIVE CHANNEL MSCL"/>
    <property type="match status" value="1"/>
</dbReference>
<organism evidence="12 13">
    <name type="scientific">Chitinophaga silvisoli</name>
    <dbReference type="NCBI Taxonomy" id="2291814"/>
    <lineage>
        <taxon>Bacteria</taxon>
        <taxon>Pseudomonadati</taxon>
        <taxon>Bacteroidota</taxon>
        <taxon>Chitinophagia</taxon>
        <taxon>Chitinophagales</taxon>
        <taxon>Chitinophagaceae</taxon>
        <taxon>Chitinophaga</taxon>
    </lineage>
</organism>
<proteinExistence type="inferred from homology"/>
<evidence type="ECO:0000256" key="6">
    <source>
        <dbReference type="ARBA" id="ARBA00022692"/>
    </source>
</evidence>
<evidence type="ECO:0000313" key="13">
    <source>
        <dbReference type="Proteomes" id="UP000261174"/>
    </source>
</evidence>
<protein>
    <recommendedName>
        <fullName evidence="11">Large-conductance mechanosensitive channel</fullName>
    </recommendedName>
</protein>
<dbReference type="FunFam" id="1.10.1200.120:FF:000001">
    <property type="entry name" value="Large-conductance mechanosensitive channel"/>
    <property type="match status" value="1"/>
</dbReference>
<gene>
    <name evidence="11" type="primary">mscL</name>
    <name evidence="12" type="ORF">DXN04_07570</name>
</gene>
<dbReference type="GO" id="GO:0008381">
    <property type="term" value="F:mechanosensitive monoatomic ion channel activity"/>
    <property type="evidence" value="ECO:0007669"/>
    <property type="project" value="UniProtKB-UniRule"/>
</dbReference>
<keyword evidence="4 11" id="KW-0813">Transport</keyword>
<comment type="caution">
    <text evidence="12">The sequence shown here is derived from an EMBL/GenBank/DDBJ whole genome shotgun (WGS) entry which is preliminary data.</text>
</comment>
<comment type="subcellular location">
    <subcellularLocation>
        <location evidence="1 11">Cell membrane</location>
        <topology evidence="1 11">Multi-pass membrane protein</topology>
    </subcellularLocation>
</comment>
<evidence type="ECO:0000313" key="12">
    <source>
        <dbReference type="EMBL" id="RFM35242.1"/>
    </source>
</evidence>
<dbReference type="EMBL" id="QTJV01000002">
    <property type="protein sequence ID" value="RFM35242.1"/>
    <property type="molecule type" value="Genomic_DNA"/>
</dbReference>
<dbReference type="NCBIfam" id="TIGR00220">
    <property type="entry name" value="mscL"/>
    <property type="match status" value="1"/>
</dbReference>
<reference evidence="12 13" key="1">
    <citation type="submission" date="2018-08" db="EMBL/GenBank/DDBJ databases">
        <title>Chitinophaga sp. K20C18050901, a novel bacterium isolated from forest soil.</title>
        <authorList>
            <person name="Wang C."/>
        </authorList>
    </citation>
    <scope>NUCLEOTIDE SEQUENCE [LARGE SCALE GENOMIC DNA]</scope>
    <source>
        <strain evidence="12 13">K20C18050901</strain>
    </source>
</reference>